<dbReference type="Pfam" id="PF21686">
    <property type="entry name" value="LigD_Prim-Pol"/>
    <property type="match status" value="1"/>
</dbReference>
<dbReference type="GO" id="GO:0003677">
    <property type="term" value="F:DNA binding"/>
    <property type="evidence" value="ECO:0007669"/>
    <property type="project" value="UniProtKB-KW"/>
</dbReference>
<evidence type="ECO:0000313" key="25">
    <source>
        <dbReference type="Proteomes" id="UP000622860"/>
    </source>
</evidence>
<evidence type="ECO:0000256" key="16">
    <source>
        <dbReference type="ARBA" id="ARBA00023204"/>
    </source>
</evidence>
<dbReference type="GO" id="GO:0003887">
    <property type="term" value="F:DNA-directed DNA polymerase activity"/>
    <property type="evidence" value="ECO:0007669"/>
    <property type="project" value="UniProtKB-KW"/>
</dbReference>
<dbReference type="PROSITE" id="PS50160">
    <property type="entry name" value="DNA_LIGASE_A3"/>
    <property type="match status" value="1"/>
</dbReference>
<evidence type="ECO:0000256" key="11">
    <source>
        <dbReference type="ARBA" id="ARBA00022839"/>
    </source>
</evidence>
<dbReference type="EMBL" id="BMFR01000004">
    <property type="protein sequence ID" value="GGG71009.1"/>
    <property type="molecule type" value="Genomic_DNA"/>
</dbReference>
<evidence type="ECO:0000256" key="15">
    <source>
        <dbReference type="ARBA" id="ARBA00023172"/>
    </source>
</evidence>
<dbReference type="InterPro" id="IPR014143">
    <property type="entry name" value="NHEJ_ligase_prk"/>
</dbReference>
<evidence type="ECO:0000256" key="1">
    <source>
        <dbReference type="ARBA" id="ARBA00001936"/>
    </source>
</evidence>
<keyword evidence="11" id="KW-0269">Exonuclease</keyword>
<keyword evidence="13" id="KW-0239">DNA-directed DNA polymerase</keyword>
<dbReference type="Gene3D" id="3.90.920.10">
    <property type="entry name" value="DNA primase, PRIM domain"/>
    <property type="match status" value="1"/>
</dbReference>
<reference evidence="24" key="2">
    <citation type="submission" date="2020-09" db="EMBL/GenBank/DDBJ databases">
        <authorList>
            <person name="Sun Q."/>
            <person name="Zhou Y."/>
        </authorList>
    </citation>
    <scope>NUCLEOTIDE SEQUENCE</scope>
    <source>
        <strain evidence="24">CGMCC 1.12754</strain>
    </source>
</reference>
<evidence type="ECO:0000256" key="12">
    <source>
        <dbReference type="ARBA" id="ARBA00022840"/>
    </source>
</evidence>
<comment type="catalytic activity">
    <reaction evidence="20">
        <text>ATP + (deoxyribonucleotide)n-3'-hydroxyl + 5'-phospho-(deoxyribonucleotide)m = (deoxyribonucleotide)n+m + AMP + diphosphate.</text>
        <dbReference type="EC" id="6.5.1.1"/>
    </reaction>
</comment>
<comment type="cofactor">
    <cofactor evidence="1">
        <name>Mn(2+)</name>
        <dbReference type="ChEBI" id="CHEBI:29035"/>
    </cofactor>
</comment>
<dbReference type="RefSeq" id="WP_188454660.1">
    <property type="nucleotide sequence ID" value="NZ_BMFR01000004.1"/>
</dbReference>
<dbReference type="CDD" id="cd07906">
    <property type="entry name" value="Adenylation_DNA_ligase_LigD_LigC"/>
    <property type="match status" value="1"/>
</dbReference>
<evidence type="ECO:0000256" key="20">
    <source>
        <dbReference type="ARBA" id="ARBA00034003"/>
    </source>
</evidence>
<evidence type="ECO:0000313" key="24">
    <source>
        <dbReference type="EMBL" id="GGG71009.1"/>
    </source>
</evidence>
<keyword evidence="17" id="KW-0464">Manganese</keyword>
<dbReference type="SUPFAM" id="SSF56091">
    <property type="entry name" value="DNA ligase/mRNA capping enzyme, catalytic domain"/>
    <property type="match status" value="1"/>
</dbReference>
<gene>
    <name evidence="24" type="primary">ligd</name>
    <name evidence="24" type="ORF">GCM10011398_13990</name>
</gene>
<keyword evidence="7" id="KW-0479">Metal-binding</keyword>
<dbReference type="InterPro" id="IPR014145">
    <property type="entry name" value="LigD_pol_dom"/>
</dbReference>
<evidence type="ECO:0000256" key="2">
    <source>
        <dbReference type="ARBA" id="ARBA00012727"/>
    </source>
</evidence>
<dbReference type="Gene3D" id="3.30.470.30">
    <property type="entry name" value="DNA ligase/mRNA capping enzyme"/>
    <property type="match status" value="1"/>
</dbReference>
<evidence type="ECO:0000256" key="7">
    <source>
        <dbReference type="ARBA" id="ARBA00022723"/>
    </source>
</evidence>
<keyword evidence="9" id="KW-0227">DNA damage</keyword>
<dbReference type="NCBIfam" id="TIGR02778">
    <property type="entry name" value="ligD_pol"/>
    <property type="match status" value="1"/>
</dbReference>
<keyword evidence="8" id="KW-0547">Nucleotide-binding</keyword>
<name>A0A917H8M2_9BACI</name>
<evidence type="ECO:0000256" key="19">
    <source>
        <dbReference type="ARBA" id="ARBA00029943"/>
    </source>
</evidence>
<dbReference type="AlphaFoldDB" id="A0A917H8M2"/>
<evidence type="ECO:0000256" key="5">
    <source>
        <dbReference type="ARBA" id="ARBA00022695"/>
    </source>
</evidence>
<evidence type="ECO:0000256" key="22">
    <source>
        <dbReference type="ARBA" id="ARBA00049990"/>
    </source>
</evidence>
<dbReference type="EC" id="6.5.1.1" evidence="2"/>
<organism evidence="24 25">
    <name type="scientific">Virgibacillus oceani</name>
    <dbReference type="NCBI Taxonomy" id="1479511"/>
    <lineage>
        <taxon>Bacteria</taxon>
        <taxon>Bacillati</taxon>
        <taxon>Bacillota</taxon>
        <taxon>Bacilli</taxon>
        <taxon>Bacillales</taxon>
        <taxon>Bacillaceae</taxon>
        <taxon>Virgibacillus</taxon>
    </lineage>
</organism>
<comment type="caution">
    <text evidence="24">The sequence shown here is derived from an EMBL/GenBank/DDBJ whole genome shotgun (WGS) entry which is preliminary data.</text>
</comment>
<dbReference type="GO" id="GO:0005524">
    <property type="term" value="F:ATP binding"/>
    <property type="evidence" value="ECO:0007669"/>
    <property type="project" value="UniProtKB-KW"/>
</dbReference>
<dbReference type="GO" id="GO:0004527">
    <property type="term" value="F:exonuclease activity"/>
    <property type="evidence" value="ECO:0007669"/>
    <property type="project" value="UniProtKB-KW"/>
</dbReference>
<dbReference type="GO" id="GO:0003910">
    <property type="term" value="F:DNA ligase (ATP) activity"/>
    <property type="evidence" value="ECO:0007669"/>
    <property type="project" value="UniProtKB-EC"/>
</dbReference>
<evidence type="ECO:0000256" key="21">
    <source>
        <dbReference type="ARBA" id="ARBA00049981"/>
    </source>
</evidence>
<feature type="domain" description="ATP-dependent DNA ligase family profile" evidence="23">
    <location>
        <begin position="106"/>
        <end position="262"/>
    </location>
</feature>
<dbReference type="NCBIfam" id="NF007211">
    <property type="entry name" value="PRK09633.1"/>
    <property type="match status" value="1"/>
</dbReference>
<evidence type="ECO:0000256" key="3">
    <source>
        <dbReference type="ARBA" id="ARBA00022598"/>
    </source>
</evidence>
<evidence type="ECO:0000259" key="23">
    <source>
        <dbReference type="PROSITE" id="PS50160"/>
    </source>
</evidence>
<sequence>MKVMKPIASTQIPEENEWMYEVKYDGFRCILRWEKGKVRLTSKNNKDLTPNFPEIIEFCQKHQSDISSLLPLELDGELVVLNSSYQANFSWIQKRGRLKDHIAIKEAAQERPATFMAFDMLMHSDKVIYNKPFDTRKKTLFDFFQTLNIGFNLSSLKRICYVPYYEDPNELWKIIFIYKAEGMIAKRKNSVYRPGKNHNDWFKIKNWRPIHGILTFYDTQNDYFTVKVYDENNIMEIGKCKHGLDSEAFQTLKQVFYDNGTKQVDGYTLPPAICAKIHTLDLHKHELREPEFAGLKPNLAAPECTSSKLRLDMAMLPKDIELTNTDKVFWPKTGFTKGDLLVHLREIAPYMLPFLKDRALTLIRSPDGVNEESFFQKHLPEYAPDYIDSIQAGEEKLIICNKLETLVWFGNHGAVEYHVPFQKIESENPSEIVFDLDPPDRERFPLSIHAAKLLKQLLDELGLVSFVKTSGNKGLQVYIPIPENSMSYDETAIFTQAIAWTIEKEFPKHFTTERLKKNRHERLYIDYVQHGRDKTLIAPYSPRKTAEATVATPLYWDEVKEGLSPEPFTINNVAERVKLLGCPFTGYFEEGKKQDLEKVLALVKK</sequence>
<keyword evidence="12" id="KW-0067">ATP-binding</keyword>
<reference evidence="24" key="1">
    <citation type="journal article" date="2014" name="Int. J. Syst. Evol. Microbiol.">
        <title>Complete genome sequence of Corynebacterium casei LMG S-19264T (=DSM 44701T), isolated from a smear-ripened cheese.</title>
        <authorList>
            <consortium name="US DOE Joint Genome Institute (JGI-PGF)"/>
            <person name="Walter F."/>
            <person name="Albersmeier A."/>
            <person name="Kalinowski J."/>
            <person name="Ruckert C."/>
        </authorList>
    </citation>
    <scope>NUCLEOTIDE SEQUENCE</scope>
    <source>
        <strain evidence="24">CGMCC 1.12754</strain>
    </source>
</reference>
<keyword evidence="14" id="KW-0238">DNA-binding</keyword>
<dbReference type="NCBIfam" id="TIGR02776">
    <property type="entry name" value="NHEJ_ligase_prk"/>
    <property type="match status" value="1"/>
</dbReference>
<dbReference type="GO" id="GO:0006281">
    <property type="term" value="P:DNA repair"/>
    <property type="evidence" value="ECO:0007669"/>
    <property type="project" value="UniProtKB-KW"/>
</dbReference>
<comment type="similarity">
    <text evidence="22">In the N-terminal section; belongs to the LigD polymerase family.</text>
</comment>
<keyword evidence="5" id="KW-0548">Nucleotidyltransferase</keyword>
<dbReference type="GO" id="GO:0006310">
    <property type="term" value="P:DNA recombination"/>
    <property type="evidence" value="ECO:0007669"/>
    <property type="project" value="UniProtKB-KW"/>
</dbReference>
<dbReference type="InterPro" id="IPR052171">
    <property type="entry name" value="NHEJ_LigD"/>
</dbReference>
<comment type="similarity">
    <text evidence="21">In the C-terminal section; belongs to the ATP-dependent DNA ligase family.</text>
</comment>
<keyword evidence="18" id="KW-0511">Multifunctional enzyme</keyword>
<keyword evidence="4" id="KW-0808">Transferase</keyword>
<keyword evidence="25" id="KW-1185">Reference proteome</keyword>
<evidence type="ECO:0000256" key="13">
    <source>
        <dbReference type="ARBA" id="ARBA00022932"/>
    </source>
</evidence>
<keyword evidence="6" id="KW-0540">Nuclease</keyword>
<dbReference type="Pfam" id="PF01068">
    <property type="entry name" value="DNA_ligase_A_M"/>
    <property type="match status" value="1"/>
</dbReference>
<evidence type="ECO:0000256" key="10">
    <source>
        <dbReference type="ARBA" id="ARBA00022801"/>
    </source>
</evidence>
<keyword evidence="15" id="KW-0233">DNA recombination</keyword>
<evidence type="ECO:0000256" key="9">
    <source>
        <dbReference type="ARBA" id="ARBA00022763"/>
    </source>
</evidence>
<evidence type="ECO:0000256" key="18">
    <source>
        <dbReference type="ARBA" id="ARBA00023268"/>
    </source>
</evidence>
<dbReference type="InterPro" id="IPR014146">
    <property type="entry name" value="LigD_ligase_dom"/>
</dbReference>
<dbReference type="NCBIfam" id="TIGR02779">
    <property type="entry name" value="NHEJ_ligase_lig"/>
    <property type="match status" value="1"/>
</dbReference>
<protein>
    <recommendedName>
        <fullName evidence="2">DNA ligase (ATP)</fullName>
        <ecNumber evidence="2">6.5.1.1</ecNumber>
    </recommendedName>
    <alternativeName>
        <fullName evidence="19">NHEJ DNA polymerase</fullName>
    </alternativeName>
</protein>
<dbReference type="Proteomes" id="UP000622860">
    <property type="component" value="Unassembled WGS sequence"/>
</dbReference>
<dbReference type="PANTHER" id="PTHR42705">
    <property type="entry name" value="BIFUNCTIONAL NON-HOMOLOGOUS END JOINING PROTEIN LIGD"/>
    <property type="match status" value="1"/>
</dbReference>
<keyword evidence="10" id="KW-0378">Hydrolase</keyword>
<dbReference type="InterPro" id="IPR012310">
    <property type="entry name" value="DNA_ligase_ATP-dep_cent"/>
</dbReference>
<dbReference type="PANTHER" id="PTHR42705:SF2">
    <property type="entry name" value="BIFUNCTIONAL NON-HOMOLOGOUS END JOINING PROTEIN LIGD"/>
    <property type="match status" value="1"/>
</dbReference>
<evidence type="ECO:0000256" key="17">
    <source>
        <dbReference type="ARBA" id="ARBA00023211"/>
    </source>
</evidence>
<keyword evidence="16" id="KW-0234">DNA repair</keyword>
<evidence type="ECO:0000256" key="8">
    <source>
        <dbReference type="ARBA" id="ARBA00022741"/>
    </source>
</evidence>
<dbReference type="GO" id="GO:0046872">
    <property type="term" value="F:metal ion binding"/>
    <property type="evidence" value="ECO:0007669"/>
    <property type="project" value="UniProtKB-KW"/>
</dbReference>
<evidence type="ECO:0000256" key="6">
    <source>
        <dbReference type="ARBA" id="ARBA00022722"/>
    </source>
</evidence>
<evidence type="ECO:0000256" key="14">
    <source>
        <dbReference type="ARBA" id="ARBA00023125"/>
    </source>
</evidence>
<accession>A0A917H8M2</accession>
<proteinExistence type="inferred from homology"/>
<evidence type="ECO:0000256" key="4">
    <source>
        <dbReference type="ARBA" id="ARBA00022679"/>
    </source>
</evidence>
<keyword evidence="3" id="KW-0436">Ligase</keyword>